<dbReference type="PANTHER" id="PTHR32419">
    <property type="entry name" value="GLUTATHIONYL-HYDROQUINONE REDUCTASE"/>
    <property type="match status" value="1"/>
</dbReference>
<dbReference type="PROSITE" id="PS50405">
    <property type="entry name" value="GST_CTER"/>
    <property type="match status" value="1"/>
</dbReference>
<protein>
    <recommendedName>
        <fullName evidence="2">GST C-terminal domain-containing protein</fullName>
    </recommendedName>
</protein>
<dbReference type="Gene3D" id="3.40.30.10">
    <property type="entry name" value="Glutaredoxin"/>
    <property type="match status" value="1"/>
</dbReference>
<dbReference type="GO" id="GO:0005737">
    <property type="term" value="C:cytoplasm"/>
    <property type="evidence" value="ECO:0007669"/>
    <property type="project" value="TreeGrafter"/>
</dbReference>
<feature type="compositionally biased region" description="Polar residues" evidence="1">
    <location>
        <begin position="147"/>
        <end position="161"/>
    </location>
</feature>
<dbReference type="AlphaFoldDB" id="A0AAD2FUB2"/>
<dbReference type="SUPFAM" id="SSF47616">
    <property type="entry name" value="GST C-terminal domain-like"/>
    <property type="match status" value="1"/>
</dbReference>
<accession>A0AAD2FUB2</accession>
<dbReference type="Proteomes" id="UP001295423">
    <property type="component" value="Unassembled WGS sequence"/>
</dbReference>
<reference evidence="3" key="1">
    <citation type="submission" date="2023-08" db="EMBL/GenBank/DDBJ databases">
        <authorList>
            <person name="Audoor S."/>
            <person name="Bilcke G."/>
        </authorList>
    </citation>
    <scope>NUCLEOTIDE SEQUENCE</scope>
</reference>
<dbReference type="Pfam" id="PF13409">
    <property type="entry name" value="GST_N_2"/>
    <property type="match status" value="1"/>
</dbReference>
<organism evidence="3 4">
    <name type="scientific">Cylindrotheca closterium</name>
    <dbReference type="NCBI Taxonomy" id="2856"/>
    <lineage>
        <taxon>Eukaryota</taxon>
        <taxon>Sar</taxon>
        <taxon>Stramenopiles</taxon>
        <taxon>Ochrophyta</taxon>
        <taxon>Bacillariophyta</taxon>
        <taxon>Bacillariophyceae</taxon>
        <taxon>Bacillariophycidae</taxon>
        <taxon>Bacillariales</taxon>
        <taxon>Bacillariaceae</taxon>
        <taxon>Cylindrotheca</taxon>
    </lineage>
</organism>
<evidence type="ECO:0000313" key="4">
    <source>
        <dbReference type="Proteomes" id="UP001295423"/>
    </source>
</evidence>
<dbReference type="SUPFAM" id="SSF52833">
    <property type="entry name" value="Thioredoxin-like"/>
    <property type="match status" value="1"/>
</dbReference>
<proteinExistence type="predicted"/>
<evidence type="ECO:0000259" key="2">
    <source>
        <dbReference type="PROSITE" id="PS50405"/>
    </source>
</evidence>
<comment type="caution">
    <text evidence="3">The sequence shown here is derived from an EMBL/GenBank/DDBJ whole genome shotgun (WGS) entry which is preliminary data.</text>
</comment>
<dbReference type="InterPro" id="IPR010987">
    <property type="entry name" value="Glutathione-S-Trfase_C-like"/>
</dbReference>
<dbReference type="EMBL" id="CAKOGP040001836">
    <property type="protein sequence ID" value="CAJ1953650.1"/>
    <property type="molecule type" value="Genomic_DNA"/>
</dbReference>
<feature type="region of interest" description="Disordered" evidence="1">
    <location>
        <begin position="72"/>
        <end position="94"/>
    </location>
</feature>
<gene>
    <name evidence="3" type="ORF">CYCCA115_LOCUS14253</name>
</gene>
<feature type="compositionally biased region" description="Basic and acidic residues" evidence="1">
    <location>
        <begin position="283"/>
        <end position="312"/>
    </location>
</feature>
<dbReference type="InterPro" id="IPR036282">
    <property type="entry name" value="Glutathione-S-Trfase_C_sf"/>
</dbReference>
<evidence type="ECO:0000256" key="1">
    <source>
        <dbReference type="SAM" id="MobiDB-lite"/>
    </source>
</evidence>
<dbReference type="Gene3D" id="1.20.1050.10">
    <property type="match status" value="1"/>
</dbReference>
<feature type="region of interest" description="Disordered" evidence="1">
    <location>
        <begin position="280"/>
        <end position="313"/>
    </location>
</feature>
<evidence type="ECO:0000313" key="3">
    <source>
        <dbReference type="EMBL" id="CAJ1953650.1"/>
    </source>
</evidence>
<feature type="region of interest" description="Disordered" evidence="1">
    <location>
        <begin position="143"/>
        <end position="234"/>
    </location>
</feature>
<dbReference type="InterPro" id="IPR016639">
    <property type="entry name" value="GST_Omega/GSH"/>
</dbReference>
<dbReference type="InterPro" id="IPR047047">
    <property type="entry name" value="GST_Omega-like_C"/>
</dbReference>
<dbReference type="PANTHER" id="PTHR32419:SF6">
    <property type="entry name" value="GLUTATHIONE S-TRANSFERASE OMEGA-LIKE 1-RELATED"/>
    <property type="match status" value="1"/>
</dbReference>
<feature type="compositionally biased region" description="Basic and acidic residues" evidence="1">
    <location>
        <begin position="72"/>
        <end position="84"/>
    </location>
</feature>
<dbReference type="InterPro" id="IPR004045">
    <property type="entry name" value="Glutathione_S-Trfase_N"/>
</dbReference>
<dbReference type="CDD" id="cd03190">
    <property type="entry name" value="GST_C_Omega_like"/>
    <property type="match status" value="1"/>
</dbReference>
<feature type="domain" description="GST C-terminal" evidence="2">
    <location>
        <begin position="591"/>
        <end position="729"/>
    </location>
</feature>
<dbReference type="GO" id="GO:0004364">
    <property type="term" value="F:glutathione transferase activity"/>
    <property type="evidence" value="ECO:0007669"/>
    <property type="project" value="InterPro"/>
</dbReference>
<feature type="region of interest" description="Disordered" evidence="1">
    <location>
        <begin position="408"/>
        <end position="432"/>
    </location>
</feature>
<dbReference type="Pfam" id="PF13410">
    <property type="entry name" value="GST_C_2"/>
    <property type="match status" value="1"/>
</dbReference>
<feature type="compositionally biased region" description="Basic and acidic residues" evidence="1">
    <location>
        <begin position="215"/>
        <end position="232"/>
    </location>
</feature>
<sequence length="777" mass="88743">MVVTATMDETHLKRLNICTEIKARNIKSQRNAELEALRMKGLAKERRNWLNELVTSPLTTAEEARQFLAVMKDKSRRESFDPNDRNSTPTRPKTFLLADGVDSWFMQQRHRDKELRKRRKEAAQLLHGYKGYYPDKDGDLDFGHWSPRNSTTPRNGTTPKGRSSFGGGEWSESRSAKKDKKRRQTSFARLENNEAGLDDSRDDFFPSPLPTNRTDFLKDRPTFDGTGYDKPENSTAYVEGHTLFKEAEDGEQAANVSEGRDAGATYTPFRHMSVDTSFGTSDGMHEQENAETGNREGVFDERGQESSGRTDYHVPQIPERQGVMTRETLESRRQRHYDGLFQPGGGNSAAKIRGASVRKFMDGKVQPRIDENQKRIDDNQKQTDEVQRRMQDSNLKIAERLEKRFAETHMESPPIPPSTSLLSTSTDGSAPQLPETIWRDFISDEPGARFPPEAGRYHLYASYACPGSHRALIVRALKGLEDVVSVTIVHPTWRHTNREDPTDKHRGWVFGDPFGKPFRNTTGRGGPFPAAYKGNEPDPIFGASSVRELYEYARDTSGKYTIPLLWDKKTNTIVNNESSDVAYMFNSCFNKFAADIDLDLYTEDDEDGLHKLNEVSQWLYPMMIHGVYRCGFAKTQEMYDNAINQLTAAFDMAEELLSKQRYLTGDTLTDADLRLFVTLLRFDEVYAFYFRANTRLVMLSPALLNFCREIYQMKGVAETCDMDQIKAHFYGSHAEWNKYSVIPRGLGFIKLLEQPHDRDQFECEEATVSVRNGRVSF</sequence>
<dbReference type="InterPro" id="IPR036249">
    <property type="entry name" value="Thioredoxin-like_sf"/>
</dbReference>
<name>A0AAD2FUB2_9STRA</name>
<keyword evidence="4" id="KW-1185">Reference proteome</keyword>